<reference evidence="1 2" key="1">
    <citation type="submission" date="2020-04" db="EMBL/GenBank/DDBJ databases">
        <authorList>
            <person name="Yoon J."/>
        </authorList>
    </citation>
    <scope>NUCLEOTIDE SEQUENCE [LARGE SCALE GENOMIC DNA]</scope>
    <source>
        <strain evidence="1 2">KMU-166</strain>
    </source>
</reference>
<dbReference type="Proteomes" id="UP000765845">
    <property type="component" value="Unassembled WGS sequence"/>
</dbReference>
<organism evidence="1 2">
    <name type="scientific">Spongiibacter thalassae</name>
    <dbReference type="NCBI Taxonomy" id="2721624"/>
    <lineage>
        <taxon>Bacteria</taxon>
        <taxon>Pseudomonadati</taxon>
        <taxon>Pseudomonadota</taxon>
        <taxon>Gammaproteobacteria</taxon>
        <taxon>Cellvibrionales</taxon>
        <taxon>Spongiibacteraceae</taxon>
        <taxon>Spongiibacter</taxon>
    </lineage>
</organism>
<protein>
    <submittedName>
        <fullName evidence="1">Uncharacterized protein</fullName>
    </submittedName>
</protein>
<name>A0ABX1GG39_9GAMM</name>
<evidence type="ECO:0000313" key="1">
    <source>
        <dbReference type="EMBL" id="NKI17403.1"/>
    </source>
</evidence>
<gene>
    <name evidence="1" type="ORF">HCU74_08235</name>
</gene>
<accession>A0ABX1GG39</accession>
<keyword evidence="2" id="KW-1185">Reference proteome</keyword>
<proteinExistence type="predicted"/>
<sequence>MMFARYETWRRAKTEDLVAHNPRLKCPTCSGEGVVYDECRSCSHETEEDCTTCDTQGEVYFNDLFLTQWQGIFTHQAYFKELVEVAHDLSAHCGSDFFELMCDAVKVSTQKYTGFCA</sequence>
<dbReference type="RefSeq" id="WP_168449902.1">
    <property type="nucleotide sequence ID" value="NZ_JAAWWK010000002.1"/>
</dbReference>
<dbReference type="EMBL" id="JAAWWK010000002">
    <property type="protein sequence ID" value="NKI17403.1"/>
    <property type="molecule type" value="Genomic_DNA"/>
</dbReference>
<evidence type="ECO:0000313" key="2">
    <source>
        <dbReference type="Proteomes" id="UP000765845"/>
    </source>
</evidence>
<comment type="caution">
    <text evidence="1">The sequence shown here is derived from an EMBL/GenBank/DDBJ whole genome shotgun (WGS) entry which is preliminary data.</text>
</comment>